<dbReference type="GO" id="GO:0016052">
    <property type="term" value="P:carbohydrate catabolic process"/>
    <property type="evidence" value="ECO:0007669"/>
    <property type="project" value="TreeGrafter"/>
</dbReference>
<dbReference type="GO" id="GO:0004139">
    <property type="term" value="F:deoxyribose-phosphate aldolase activity"/>
    <property type="evidence" value="ECO:0007669"/>
    <property type="project" value="UniProtKB-UniRule"/>
</dbReference>
<dbReference type="EMBL" id="SRYV01000009">
    <property type="protein sequence ID" value="TGY15360.1"/>
    <property type="molecule type" value="Genomic_DNA"/>
</dbReference>
<dbReference type="PANTHER" id="PTHR10889">
    <property type="entry name" value="DEOXYRIBOSE-PHOSPHATE ALDOLASE"/>
    <property type="match status" value="1"/>
</dbReference>
<evidence type="ECO:0000256" key="1">
    <source>
        <dbReference type="ARBA" id="ARBA00010936"/>
    </source>
</evidence>
<dbReference type="SMART" id="SM01133">
    <property type="entry name" value="DeoC"/>
    <property type="match status" value="1"/>
</dbReference>
<dbReference type="PIRSF" id="PIRSF001357">
    <property type="entry name" value="DeoC"/>
    <property type="match status" value="1"/>
</dbReference>
<comment type="function">
    <text evidence="6 7">Catalyzes a reversible aldol reaction between acetaldehyde and D-glyceraldehyde 3-phosphate to generate 2-deoxy-D-ribose 5-phosphate.</text>
</comment>
<dbReference type="UniPathway" id="UPA00002">
    <property type="reaction ID" value="UER00468"/>
</dbReference>
<feature type="active site" description="Proton donor/acceptor" evidence="7">
    <location>
        <position position="89"/>
    </location>
</feature>
<dbReference type="SUPFAM" id="SSF51569">
    <property type="entry name" value="Aldolase"/>
    <property type="match status" value="1"/>
</dbReference>
<evidence type="ECO:0000313" key="9">
    <source>
        <dbReference type="Proteomes" id="UP000309117"/>
    </source>
</evidence>
<dbReference type="InterPro" id="IPR011343">
    <property type="entry name" value="DeoC"/>
</dbReference>
<comment type="pathway">
    <text evidence="7">Carbohydrate degradation; 2-deoxy-D-ribose 1-phosphate degradation; D-glyceraldehyde 3-phosphate and acetaldehyde from 2-deoxy-alpha-D-ribose 1-phosphate: step 2/2.</text>
</comment>
<feature type="active site" description="Schiff-base intermediate with acetaldehyde" evidence="7">
    <location>
        <position position="153"/>
    </location>
</feature>
<evidence type="ECO:0000256" key="5">
    <source>
        <dbReference type="ARBA" id="ARBA00048791"/>
    </source>
</evidence>
<organism evidence="8 9">
    <name type="scientific">Lactobacillus intestinalis</name>
    <dbReference type="NCBI Taxonomy" id="151781"/>
    <lineage>
        <taxon>Bacteria</taxon>
        <taxon>Bacillati</taxon>
        <taxon>Bacillota</taxon>
        <taxon>Bacilli</taxon>
        <taxon>Lactobacillales</taxon>
        <taxon>Lactobacillaceae</taxon>
        <taxon>Lactobacillus</taxon>
    </lineage>
</organism>
<sequence>MKFNRLIDHTLLAPNATEEDINRVVTEAIENNFHTVMVNPYWVRKVHDALKDTDVVTACVIGFPLGANTTRIKTLEAQDAINNGVDELDMVMNVGEMKSGHYEKVANDIKSVVETGHKANKIVKVILETCLLSDEEITKAAKIAADQGADFVKTSTGFSTKGATVHGVELMSEAVKDTPTQVKASGGIHTPEEAAALVKAGATRLGVSHSLDIIAKDSVLS</sequence>
<accession>A0A4V3RE74</accession>
<comment type="catalytic activity">
    <reaction evidence="5 7">
        <text>2-deoxy-D-ribose 5-phosphate = D-glyceraldehyde 3-phosphate + acetaldehyde</text>
        <dbReference type="Rhea" id="RHEA:12821"/>
        <dbReference type="ChEBI" id="CHEBI:15343"/>
        <dbReference type="ChEBI" id="CHEBI:59776"/>
        <dbReference type="ChEBI" id="CHEBI:62877"/>
        <dbReference type="EC" id="4.1.2.4"/>
    </reaction>
</comment>
<reference evidence="8 9" key="1">
    <citation type="submission" date="2019-04" db="EMBL/GenBank/DDBJ databases">
        <title>Microbes associate with the intestines of laboratory mice.</title>
        <authorList>
            <person name="Navarre W."/>
            <person name="Wong E."/>
            <person name="Huang K."/>
            <person name="Tropini C."/>
            <person name="Ng K."/>
            <person name="Yu B."/>
        </authorList>
    </citation>
    <scope>NUCLEOTIDE SEQUENCE [LARGE SCALE GENOMIC DNA]</scope>
    <source>
        <strain evidence="8 9">NM61_E11</strain>
    </source>
</reference>
<dbReference type="EC" id="4.1.2.4" evidence="7"/>
<gene>
    <name evidence="7 8" type="primary">deoC</name>
    <name evidence="8" type="ORF">E5351_06015</name>
</gene>
<name>A0A4V3RE74_9LACO</name>
<comment type="similarity">
    <text evidence="1 7">Belongs to the DeoC/FbaB aldolase family. DeoC type 1 subfamily.</text>
</comment>
<dbReference type="GO" id="GO:0009264">
    <property type="term" value="P:deoxyribonucleotide catabolic process"/>
    <property type="evidence" value="ECO:0007669"/>
    <property type="project" value="UniProtKB-UniRule"/>
</dbReference>
<keyword evidence="2 7" id="KW-0963">Cytoplasm</keyword>
<evidence type="ECO:0000256" key="2">
    <source>
        <dbReference type="ARBA" id="ARBA00022490"/>
    </source>
</evidence>
<dbReference type="InterPro" id="IPR002915">
    <property type="entry name" value="DeoC/FbaB/LacD_aldolase"/>
</dbReference>
<evidence type="ECO:0000256" key="7">
    <source>
        <dbReference type="HAMAP-Rule" id="MF_00114"/>
    </source>
</evidence>
<evidence type="ECO:0000256" key="4">
    <source>
        <dbReference type="ARBA" id="ARBA00023270"/>
    </source>
</evidence>
<dbReference type="AlphaFoldDB" id="A0A4V3RE74"/>
<dbReference type="NCBIfam" id="TIGR00126">
    <property type="entry name" value="deoC"/>
    <property type="match status" value="1"/>
</dbReference>
<comment type="caution">
    <text evidence="8">The sequence shown here is derived from an EMBL/GenBank/DDBJ whole genome shotgun (WGS) entry which is preliminary data.</text>
</comment>
<dbReference type="FunFam" id="3.20.20.70:FF:000044">
    <property type="entry name" value="Deoxyribose-phosphate aldolase"/>
    <property type="match status" value="1"/>
</dbReference>
<dbReference type="Pfam" id="PF01791">
    <property type="entry name" value="DeoC"/>
    <property type="match status" value="1"/>
</dbReference>
<protein>
    <recommendedName>
        <fullName evidence="7">Deoxyribose-phosphate aldolase</fullName>
        <shortName evidence="7">DERA</shortName>
        <ecNumber evidence="7">4.1.2.4</ecNumber>
    </recommendedName>
    <alternativeName>
        <fullName evidence="7">2-deoxy-D-ribose 5-phosphate aldolase</fullName>
    </alternativeName>
    <alternativeName>
        <fullName evidence="7">Phosphodeoxyriboaldolase</fullName>
        <shortName evidence="7">Deoxyriboaldolase</shortName>
    </alternativeName>
</protein>
<keyword evidence="4 7" id="KW-0704">Schiff base</keyword>
<dbReference type="CDD" id="cd00959">
    <property type="entry name" value="DeoC"/>
    <property type="match status" value="1"/>
</dbReference>
<comment type="subcellular location">
    <subcellularLocation>
        <location evidence="7">Cytoplasm</location>
    </subcellularLocation>
</comment>
<evidence type="ECO:0000256" key="3">
    <source>
        <dbReference type="ARBA" id="ARBA00023239"/>
    </source>
</evidence>
<feature type="active site" description="Proton donor/acceptor" evidence="7">
    <location>
        <position position="183"/>
    </location>
</feature>
<dbReference type="InterPro" id="IPR013785">
    <property type="entry name" value="Aldolase_TIM"/>
</dbReference>
<dbReference type="GO" id="GO:0006018">
    <property type="term" value="P:2-deoxyribose 1-phosphate catabolic process"/>
    <property type="evidence" value="ECO:0007669"/>
    <property type="project" value="UniProtKB-UniRule"/>
</dbReference>
<dbReference type="GO" id="GO:0005737">
    <property type="term" value="C:cytoplasm"/>
    <property type="evidence" value="ECO:0007669"/>
    <property type="project" value="UniProtKB-SubCell"/>
</dbReference>
<dbReference type="RefSeq" id="WP_004044935.1">
    <property type="nucleotide sequence ID" value="NZ_AQFR02000003.1"/>
</dbReference>
<evidence type="ECO:0000256" key="6">
    <source>
        <dbReference type="ARBA" id="ARBA00056337"/>
    </source>
</evidence>
<dbReference type="InterPro" id="IPR028581">
    <property type="entry name" value="DeoC_typeI"/>
</dbReference>
<dbReference type="PANTHER" id="PTHR10889:SF1">
    <property type="entry name" value="DEOXYRIBOSE-PHOSPHATE ALDOLASE"/>
    <property type="match status" value="1"/>
</dbReference>
<proteinExistence type="inferred from homology"/>
<dbReference type="Gene3D" id="3.20.20.70">
    <property type="entry name" value="Aldolase class I"/>
    <property type="match status" value="1"/>
</dbReference>
<dbReference type="HAMAP" id="MF_00114">
    <property type="entry name" value="DeoC_type1"/>
    <property type="match status" value="1"/>
</dbReference>
<keyword evidence="3 7" id="KW-0456">Lyase</keyword>
<dbReference type="Proteomes" id="UP000309117">
    <property type="component" value="Unassembled WGS sequence"/>
</dbReference>
<evidence type="ECO:0000313" key="8">
    <source>
        <dbReference type="EMBL" id="TGY15360.1"/>
    </source>
</evidence>